<dbReference type="GeneID" id="36562744"/>
<organism evidence="1 2">
    <name type="scientific">Aspergillus steynii IBT 23096</name>
    <dbReference type="NCBI Taxonomy" id="1392250"/>
    <lineage>
        <taxon>Eukaryota</taxon>
        <taxon>Fungi</taxon>
        <taxon>Dikarya</taxon>
        <taxon>Ascomycota</taxon>
        <taxon>Pezizomycotina</taxon>
        <taxon>Eurotiomycetes</taxon>
        <taxon>Eurotiomycetidae</taxon>
        <taxon>Eurotiales</taxon>
        <taxon>Aspergillaceae</taxon>
        <taxon>Aspergillus</taxon>
        <taxon>Aspergillus subgen. Circumdati</taxon>
    </lineage>
</organism>
<dbReference type="VEuPathDB" id="FungiDB:P170DRAFT_512931"/>
<dbReference type="OrthoDB" id="4496774at2759"/>
<keyword evidence="2" id="KW-1185">Reference proteome</keyword>
<accession>A0A2I2FVX3</accession>
<dbReference type="AlphaFoldDB" id="A0A2I2FVX3"/>
<gene>
    <name evidence="1" type="ORF">P170DRAFT_512931</name>
</gene>
<dbReference type="Proteomes" id="UP000234275">
    <property type="component" value="Unassembled WGS sequence"/>
</dbReference>
<sequence>MLTHLKWALAWPLQPLFKKREDRLEQKGRWEDAQKLRKRQHEILGMSEKKWQAFHDFLRNSYRIRFVVQREAALQEKRRQLIQDLGIFANFSNRRMEEINKELRRLDVEYRYVSGRLLSYQLRRWDGPFLRALHSYRFSRDTWYMTPFMTWDCALRGGCCGRDCQCCRKPRSNARFIHLGHCTPACGCCEKARGFPQPITDMKEAYPVPFHMKTRCETSYSGRMMNSTVWGIGPMSSHP</sequence>
<dbReference type="RefSeq" id="XP_024700080.1">
    <property type="nucleotide sequence ID" value="XM_024855038.1"/>
</dbReference>
<dbReference type="EMBL" id="MSFO01000008">
    <property type="protein sequence ID" value="PLB44778.1"/>
    <property type="molecule type" value="Genomic_DNA"/>
</dbReference>
<name>A0A2I2FVX3_9EURO</name>
<reference evidence="1 2" key="1">
    <citation type="submission" date="2016-12" db="EMBL/GenBank/DDBJ databases">
        <title>The genomes of Aspergillus section Nigri reveals drivers in fungal speciation.</title>
        <authorList>
            <consortium name="DOE Joint Genome Institute"/>
            <person name="Vesth T.C."/>
            <person name="Nybo J."/>
            <person name="Theobald S."/>
            <person name="Brandl J."/>
            <person name="Frisvad J.C."/>
            <person name="Nielsen K.F."/>
            <person name="Lyhne E.K."/>
            <person name="Kogle M.E."/>
            <person name="Kuo A."/>
            <person name="Riley R."/>
            <person name="Clum A."/>
            <person name="Nolan M."/>
            <person name="Lipzen A."/>
            <person name="Salamov A."/>
            <person name="Henrissat B."/>
            <person name="Wiebenga A."/>
            <person name="De Vries R.P."/>
            <person name="Grigoriev I.V."/>
            <person name="Mortensen U.H."/>
            <person name="Andersen M.R."/>
            <person name="Baker S.E."/>
        </authorList>
    </citation>
    <scope>NUCLEOTIDE SEQUENCE [LARGE SCALE GENOMIC DNA]</scope>
    <source>
        <strain evidence="1 2">IBT 23096</strain>
    </source>
</reference>
<evidence type="ECO:0000313" key="2">
    <source>
        <dbReference type="Proteomes" id="UP000234275"/>
    </source>
</evidence>
<proteinExistence type="predicted"/>
<comment type="caution">
    <text evidence="1">The sequence shown here is derived from an EMBL/GenBank/DDBJ whole genome shotgun (WGS) entry which is preliminary data.</text>
</comment>
<protein>
    <submittedName>
        <fullName evidence="1">Uncharacterized protein</fullName>
    </submittedName>
</protein>
<evidence type="ECO:0000313" key="1">
    <source>
        <dbReference type="EMBL" id="PLB44778.1"/>
    </source>
</evidence>
<dbReference type="STRING" id="1392250.A0A2I2FVX3"/>